<feature type="domain" description="JmjC" evidence="20">
    <location>
        <begin position="267"/>
        <end position="412"/>
    </location>
</feature>
<evidence type="ECO:0000256" key="7">
    <source>
        <dbReference type="ARBA" id="ARBA00023004"/>
    </source>
</evidence>
<dbReference type="GO" id="GO:0000086">
    <property type="term" value="P:G2/M transition of mitotic cell cycle"/>
    <property type="evidence" value="ECO:0007669"/>
    <property type="project" value="Ensembl"/>
</dbReference>
<keyword evidence="6" id="KW-0560">Oxidoreductase</keyword>
<dbReference type="GO" id="GO:0001701">
    <property type="term" value="P:in utero embryonic development"/>
    <property type="evidence" value="ECO:0007669"/>
    <property type="project" value="Ensembl"/>
</dbReference>
<evidence type="ECO:0000256" key="9">
    <source>
        <dbReference type="ARBA" id="ARBA00023108"/>
    </source>
</evidence>
<dbReference type="GO" id="GO:0003682">
    <property type="term" value="F:chromatin binding"/>
    <property type="evidence" value="ECO:0007669"/>
    <property type="project" value="Ensembl"/>
</dbReference>
<evidence type="ECO:0000256" key="15">
    <source>
        <dbReference type="ARBA" id="ARBA00065303"/>
    </source>
</evidence>
<dbReference type="SMART" id="SM00558">
    <property type="entry name" value="JmjC"/>
    <property type="match status" value="1"/>
</dbReference>
<dbReference type="GO" id="GO:0031648">
    <property type="term" value="P:protein destabilization"/>
    <property type="evidence" value="ECO:0007669"/>
    <property type="project" value="Ensembl"/>
</dbReference>
<comment type="cofactor">
    <cofactor evidence="1">
        <name>Fe(2+)</name>
        <dbReference type="ChEBI" id="CHEBI:29033"/>
    </cofactor>
</comment>
<dbReference type="PANTHER" id="PTHR12461:SF106">
    <property type="entry name" value="BIFUNCTIONAL PEPTIDASE AND ARGINYL-HYDROXYLASE JMJD5"/>
    <property type="match status" value="1"/>
</dbReference>
<dbReference type="Proteomes" id="UP000515140">
    <property type="component" value="Unplaced"/>
</dbReference>
<dbReference type="Gene3D" id="2.60.120.650">
    <property type="entry name" value="Cupin"/>
    <property type="match status" value="1"/>
</dbReference>
<keyword evidence="7" id="KW-0408">Iron</keyword>
<protein>
    <recommendedName>
        <fullName evidence="17">Bifunctional peptidase and arginyl-hydroxylase JMJD5</fullName>
        <ecNumber evidence="16">1.14.11.73</ecNumber>
    </recommendedName>
    <alternativeName>
        <fullName evidence="13">JmjC domain-containing protein 5</fullName>
    </alternativeName>
    <alternativeName>
        <fullName evidence="19">Jumonji C domain-containing protein 5</fullName>
    </alternativeName>
    <alternativeName>
        <fullName evidence="18">L-arginine (3R)-hydroxylase KDM8</fullName>
    </alternativeName>
</protein>
<keyword evidence="10" id="KW-0804">Transcription</keyword>
<evidence type="ECO:0000256" key="14">
    <source>
        <dbReference type="ARBA" id="ARBA00052090"/>
    </source>
</evidence>
<evidence type="ECO:0000256" key="8">
    <source>
        <dbReference type="ARBA" id="ARBA00023015"/>
    </source>
</evidence>
<evidence type="ECO:0000256" key="4">
    <source>
        <dbReference type="ARBA" id="ARBA00022853"/>
    </source>
</evidence>
<sequence length="412" mass="47347">MSEASLSDNKMSATCSLSEELRALLPQTKEDFKLDFNEKVEKSVVVLLHQARELFYEGKKNECLKTSEIIRDYSWEKLNTGTWRDVDKEWRRVYSYGCLLKALCMCLKIDDIAEAIRVCDMGLLMGASILGNILVKVVNVLQKHLQHRKRPSETGIEELSKKKTKSNRTLTPAVKLGTAVPQLQCPSLEFFRKNYLVPQKPVILEGIANHWPCMKKWSLDYIQEIAGCRTVPVELGSKYTDEEWSQSLMTVSEFISKYIVNKENDIGYLAQHQLFDQIPELKQDICIPDYCCLGNGEEEDITINAWFGPAGTISPLHQDPQQNFLAQVLGRKYIQLYSPEESESLYPHETQLLHNTSQVDAENPNLIKFPKFTKASYQSCILNPGQILFIPVKYWHYVRALDISFSVSFWWS</sequence>
<dbReference type="GeneTree" id="ENSGT00940000158074"/>
<evidence type="ECO:0000313" key="21">
    <source>
        <dbReference type="Proteomes" id="UP000515140"/>
    </source>
</evidence>
<evidence type="ECO:0000256" key="17">
    <source>
        <dbReference type="ARBA" id="ARBA00069993"/>
    </source>
</evidence>
<evidence type="ECO:0000256" key="2">
    <source>
        <dbReference type="ARBA" id="ARBA00004123"/>
    </source>
</evidence>
<dbReference type="RefSeq" id="XP_020861996.1">
    <property type="nucleotide sequence ID" value="XM_021006337.1"/>
</dbReference>
<evidence type="ECO:0000313" key="22">
    <source>
        <dbReference type="RefSeq" id="XP_020861992.1"/>
    </source>
</evidence>
<evidence type="ECO:0000256" key="13">
    <source>
        <dbReference type="ARBA" id="ARBA00049800"/>
    </source>
</evidence>
<evidence type="ECO:0000256" key="10">
    <source>
        <dbReference type="ARBA" id="ARBA00023163"/>
    </source>
</evidence>
<keyword evidence="21" id="KW-1185">Reference proteome</keyword>
<dbReference type="Pfam" id="PF24472">
    <property type="entry name" value="ARM_KDM8_N"/>
    <property type="match status" value="1"/>
</dbReference>
<evidence type="ECO:0000256" key="3">
    <source>
        <dbReference type="ARBA" id="ARBA00022723"/>
    </source>
</evidence>
<dbReference type="RefSeq" id="XP_020861995.1">
    <property type="nucleotide sequence ID" value="XM_021006336.1"/>
</dbReference>
<dbReference type="GO" id="GO:0004177">
    <property type="term" value="F:aminopeptidase activity"/>
    <property type="evidence" value="ECO:0007669"/>
    <property type="project" value="Ensembl"/>
</dbReference>
<evidence type="ECO:0000256" key="5">
    <source>
        <dbReference type="ARBA" id="ARBA00022964"/>
    </source>
</evidence>
<dbReference type="InterPro" id="IPR041667">
    <property type="entry name" value="Cupin_8"/>
</dbReference>
<dbReference type="GO" id="GO:0048144">
    <property type="term" value="P:fibroblast proliferation"/>
    <property type="evidence" value="ECO:0007669"/>
    <property type="project" value="Ensembl"/>
</dbReference>
<dbReference type="RefSeq" id="XP_020861997.1">
    <property type="nucleotide sequence ID" value="XM_021006338.1"/>
</dbReference>
<keyword evidence="8" id="KW-0805">Transcription regulation</keyword>
<dbReference type="PANTHER" id="PTHR12461">
    <property type="entry name" value="HYPOXIA-INDUCIBLE FACTOR 1 ALPHA INHIBITOR-RELATED"/>
    <property type="match status" value="1"/>
</dbReference>
<evidence type="ECO:0000313" key="26">
    <source>
        <dbReference type="RefSeq" id="XP_020861996.1"/>
    </source>
</evidence>
<evidence type="ECO:0000256" key="18">
    <source>
        <dbReference type="ARBA" id="ARBA00082731"/>
    </source>
</evidence>
<dbReference type="RefSeq" id="XP_020861992.1">
    <property type="nucleotide sequence ID" value="XM_021006333.1"/>
</dbReference>
<dbReference type="KEGG" id="pcw:110221643"/>
<evidence type="ECO:0000313" key="23">
    <source>
        <dbReference type="RefSeq" id="XP_020861993.1"/>
    </source>
</evidence>
<dbReference type="RefSeq" id="XP_020861998.1">
    <property type="nucleotide sequence ID" value="XM_021006339.1"/>
</dbReference>
<accession>A0A6P5LXM5</accession>
<evidence type="ECO:0000313" key="27">
    <source>
        <dbReference type="RefSeq" id="XP_020861997.1"/>
    </source>
</evidence>
<keyword evidence="12" id="KW-0131">Cell cycle</keyword>
<evidence type="ECO:0000256" key="16">
    <source>
        <dbReference type="ARBA" id="ARBA00066610"/>
    </source>
</evidence>
<dbReference type="Pfam" id="PF13621">
    <property type="entry name" value="Cupin_8"/>
    <property type="match status" value="1"/>
</dbReference>
<dbReference type="GO" id="GO:0045893">
    <property type="term" value="P:positive regulation of DNA-templated transcription"/>
    <property type="evidence" value="ECO:0007669"/>
    <property type="project" value="Ensembl"/>
</dbReference>
<dbReference type="FunFam" id="2.60.120.650:FF:000019">
    <property type="entry name" value="Bifunctional peptidase and arginyl-hydroxylase JMJD5"/>
    <property type="match status" value="1"/>
</dbReference>
<evidence type="ECO:0000313" key="24">
    <source>
        <dbReference type="RefSeq" id="XP_020861994.1"/>
    </source>
</evidence>
<keyword evidence="4" id="KW-0156">Chromatin regulator</keyword>
<dbReference type="CTD" id="79831"/>
<name>A0A6P5LXM5_PHACI</name>
<dbReference type="InterPro" id="IPR003347">
    <property type="entry name" value="JmjC_dom"/>
</dbReference>
<reference evidence="22 23" key="1">
    <citation type="submission" date="2025-04" db="UniProtKB">
        <authorList>
            <consortium name="RefSeq"/>
        </authorList>
    </citation>
    <scope>IDENTIFICATION</scope>
    <source>
        <tissue evidence="22 23">Spleen</tissue>
    </source>
</reference>
<keyword evidence="9" id="KW-0090">Biological rhythms</keyword>
<dbReference type="GO" id="GO:0005829">
    <property type="term" value="C:cytosol"/>
    <property type="evidence" value="ECO:0007669"/>
    <property type="project" value="Ensembl"/>
</dbReference>
<dbReference type="GO" id="GO:0106157">
    <property type="term" value="F:peptidyl-arginine 3-dioxygenase activity"/>
    <property type="evidence" value="ECO:0007669"/>
    <property type="project" value="UniProtKB-EC"/>
</dbReference>
<evidence type="ECO:0000256" key="19">
    <source>
        <dbReference type="ARBA" id="ARBA00083941"/>
    </source>
</evidence>
<dbReference type="GO" id="GO:0032922">
    <property type="term" value="P:circadian regulation of gene expression"/>
    <property type="evidence" value="ECO:0007669"/>
    <property type="project" value="Ensembl"/>
</dbReference>
<keyword evidence="5" id="KW-0223">Dioxygenase</keyword>
<proteinExistence type="predicted"/>
<comment type="subcellular location">
    <subcellularLocation>
        <location evidence="2">Nucleus</location>
    </subcellularLocation>
</comment>
<dbReference type="AlphaFoldDB" id="A0A6P5LXM5"/>
<keyword evidence="3" id="KW-0479">Metal-binding</keyword>
<keyword evidence="11" id="KW-0539">Nucleus</keyword>
<dbReference type="GeneID" id="110221643"/>
<evidence type="ECO:0000313" key="25">
    <source>
        <dbReference type="RefSeq" id="XP_020861995.1"/>
    </source>
</evidence>
<comment type="catalytic activity">
    <reaction evidence="14">
        <text>L-arginyl-[protein] + 2-oxoglutarate + O2 = (3R)-3-hydroxy-L-arginyl-[protein] + succinate + CO2</text>
        <dbReference type="Rhea" id="RHEA:56744"/>
        <dbReference type="Rhea" id="RHEA-COMP:10532"/>
        <dbReference type="Rhea" id="RHEA-COMP:14712"/>
        <dbReference type="ChEBI" id="CHEBI:15379"/>
        <dbReference type="ChEBI" id="CHEBI:16526"/>
        <dbReference type="ChEBI" id="CHEBI:16810"/>
        <dbReference type="ChEBI" id="CHEBI:29965"/>
        <dbReference type="ChEBI" id="CHEBI:30031"/>
        <dbReference type="ChEBI" id="CHEBI:78294"/>
        <dbReference type="EC" id="1.14.11.73"/>
    </reaction>
</comment>
<dbReference type="GO" id="GO:0051864">
    <property type="term" value="F:histone H3K36 demethylase activity"/>
    <property type="evidence" value="ECO:0007669"/>
    <property type="project" value="Ensembl"/>
</dbReference>
<dbReference type="RefSeq" id="XP_020861993.1">
    <property type="nucleotide sequence ID" value="XM_021006334.1"/>
</dbReference>
<dbReference type="InterPro" id="IPR056520">
    <property type="entry name" value="ARM_KDM8_N"/>
</dbReference>
<evidence type="ECO:0000259" key="20">
    <source>
        <dbReference type="PROSITE" id="PS51184"/>
    </source>
</evidence>
<evidence type="ECO:0000256" key="1">
    <source>
        <dbReference type="ARBA" id="ARBA00001954"/>
    </source>
</evidence>
<dbReference type="GO" id="GO:0002039">
    <property type="term" value="F:p53 binding"/>
    <property type="evidence" value="ECO:0007669"/>
    <property type="project" value="Ensembl"/>
</dbReference>
<gene>
    <name evidence="22 23 24 25 26 27 28" type="primary">KDM8</name>
</gene>
<comment type="subunit">
    <text evidence="15">Can form homodimers (via JmjC domain). Found in a complex with RCCD1. Interacts (via N-terminus) with RCCD1 (via N-terminus); this interaction stimulates H3K36me3 and H3K36me2 demethylation. Interacts (via JmjC domain) with H3C1. Interacts with FBXL3 and PSMD2. Interacts with CRY1 in a FBXL3-dependent manner.</text>
</comment>
<dbReference type="RefSeq" id="XP_020861994.1">
    <property type="nucleotide sequence ID" value="XM_021006335.1"/>
</dbReference>
<dbReference type="GO" id="GO:0045892">
    <property type="term" value="P:negative regulation of DNA-templated transcription"/>
    <property type="evidence" value="ECO:0007669"/>
    <property type="project" value="Ensembl"/>
</dbReference>
<evidence type="ECO:0000313" key="28">
    <source>
        <dbReference type="RefSeq" id="XP_020861998.1"/>
    </source>
</evidence>
<dbReference type="EC" id="1.14.11.73" evidence="16"/>
<dbReference type="GO" id="GO:1901796">
    <property type="term" value="P:regulation of signal transduction by p53 class mediator"/>
    <property type="evidence" value="ECO:0007669"/>
    <property type="project" value="Ensembl"/>
</dbReference>
<evidence type="ECO:0000256" key="12">
    <source>
        <dbReference type="ARBA" id="ARBA00023306"/>
    </source>
</evidence>
<dbReference type="GO" id="GO:0004175">
    <property type="term" value="F:endopeptidase activity"/>
    <property type="evidence" value="ECO:0007669"/>
    <property type="project" value="Ensembl"/>
</dbReference>
<dbReference type="GO" id="GO:0046872">
    <property type="term" value="F:metal ion binding"/>
    <property type="evidence" value="ECO:0007669"/>
    <property type="project" value="UniProtKB-KW"/>
</dbReference>
<dbReference type="GO" id="GO:0005654">
    <property type="term" value="C:nucleoplasm"/>
    <property type="evidence" value="ECO:0007669"/>
    <property type="project" value="Ensembl"/>
</dbReference>
<evidence type="ECO:0000256" key="6">
    <source>
        <dbReference type="ARBA" id="ARBA00023002"/>
    </source>
</evidence>
<dbReference type="SUPFAM" id="SSF51197">
    <property type="entry name" value="Clavaminate synthase-like"/>
    <property type="match status" value="1"/>
</dbReference>
<organism evidence="21 28">
    <name type="scientific">Phascolarctos cinereus</name>
    <name type="common">Koala</name>
    <dbReference type="NCBI Taxonomy" id="38626"/>
    <lineage>
        <taxon>Eukaryota</taxon>
        <taxon>Metazoa</taxon>
        <taxon>Chordata</taxon>
        <taxon>Craniata</taxon>
        <taxon>Vertebrata</taxon>
        <taxon>Euteleostomi</taxon>
        <taxon>Mammalia</taxon>
        <taxon>Metatheria</taxon>
        <taxon>Diprotodontia</taxon>
        <taxon>Phascolarctidae</taxon>
        <taxon>Phascolarctos</taxon>
    </lineage>
</organism>
<evidence type="ECO:0000256" key="11">
    <source>
        <dbReference type="ARBA" id="ARBA00023242"/>
    </source>
</evidence>
<dbReference type="PROSITE" id="PS51184">
    <property type="entry name" value="JMJC"/>
    <property type="match status" value="1"/>
</dbReference>